<accession>A0A1H7J7I4</accession>
<dbReference type="RefSeq" id="WP_091406130.1">
    <property type="nucleotide sequence ID" value="NZ_FOAB01000002.1"/>
</dbReference>
<evidence type="ECO:0000313" key="1">
    <source>
        <dbReference type="EMBL" id="SEK70324.1"/>
    </source>
</evidence>
<dbReference type="InterPro" id="IPR019587">
    <property type="entry name" value="Polyketide_cyclase/dehydratase"/>
</dbReference>
<proteinExistence type="predicted"/>
<dbReference type="STRING" id="1038014.SAMN04487910_0906"/>
<evidence type="ECO:0000313" key="2">
    <source>
        <dbReference type="Proteomes" id="UP000198521"/>
    </source>
</evidence>
<name>A0A1H7J7I4_AQUAM</name>
<dbReference type="OrthoDB" id="1462188at2"/>
<dbReference type="SUPFAM" id="SSF55961">
    <property type="entry name" value="Bet v1-like"/>
    <property type="match status" value="1"/>
</dbReference>
<dbReference type="InterPro" id="IPR023393">
    <property type="entry name" value="START-like_dom_sf"/>
</dbReference>
<reference evidence="1 2" key="1">
    <citation type="submission" date="2016-10" db="EMBL/GenBank/DDBJ databases">
        <authorList>
            <person name="de Groot N.N."/>
        </authorList>
    </citation>
    <scope>NUCLEOTIDE SEQUENCE [LARGE SCALE GENOMIC DNA]</scope>
    <source>
        <strain evidence="1 2">DSM 25232</strain>
    </source>
</reference>
<gene>
    <name evidence="1" type="ORF">SAMN04487910_0906</name>
</gene>
<organism evidence="1 2">
    <name type="scientific">Aquimarina amphilecti</name>
    <dbReference type="NCBI Taxonomy" id="1038014"/>
    <lineage>
        <taxon>Bacteria</taxon>
        <taxon>Pseudomonadati</taxon>
        <taxon>Bacteroidota</taxon>
        <taxon>Flavobacteriia</taxon>
        <taxon>Flavobacteriales</taxon>
        <taxon>Flavobacteriaceae</taxon>
        <taxon>Aquimarina</taxon>
    </lineage>
</organism>
<dbReference type="EMBL" id="FOAB01000002">
    <property type="protein sequence ID" value="SEK70324.1"/>
    <property type="molecule type" value="Genomic_DNA"/>
</dbReference>
<dbReference type="Gene3D" id="3.30.530.20">
    <property type="match status" value="1"/>
</dbReference>
<dbReference type="Pfam" id="PF10604">
    <property type="entry name" value="Polyketide_cyc2"/>
    <property type="match status" value="1"/>
</dbReference>
<protein>
    <submittedName>
        <fullName evidence="1">Polyketide cyclase / dehydrase and lipid transport</fullName>
    </submittedName>
</protein>
<keyword evidence="2" id="KW-1185">Reference proteome</keyword>
<sequence>MKFQKTIQVAAPASKVWEVLWDDYGEVCQWASTVNTSETRKVPGSPDGGRTCVSTWGEISEIVEEVDEKNMMYRYYADGLPSMMKSAVNTWKVTSKSINTSEVSIDLEIEFATIPRIIMGWMIIPKMKKDIIQTLEDLRYFIETGKQTDAKIKSDQKYFKKNPIKAA</sequence>
<dbReference type="Proteomes" id="UP000198521">
    <property type="component" value="Unassembled WGS sequence"/>
</dbReference>
<dbReference type="AlphaFoldDB" id="A0A1H7J7I4"/>